<evidence type="ECO:0000256" key="6">
    <source>
        <dbReference type="ARBA" id="ARBA00023180"/>
    </source>
</evidence>
<protein>
    <submittedName>
        <fullName evidence="13">Peptidase A1 domain-containing protein</fullName>
    </submittedName>
</protein>
<dbReference type="PANTHER" id="PTHR47966:SF40">
    <property type="entry name" value="ASPARTIC PROTEASE 3"/>
    <property type="match status" value="1"/>
</dbReference>
<dbReference type="OrthoDB" id="771136at2759"/>
<dbReference type="PROSITE" id="PS00141">
    <property type="entry name" value="ASP_PROTEASE"/>
    <property type="match status" value="1"/>
</dbReference>
<evidence type="ECO:0000259" key="11">
    <source>
        <dbReference type="PROSITE" id="PS51767"/>
    </source>
</evidence>
<dbReference type="PANTHER" id="PTHR47966">
    <property type="entry name" value="BETA-SITE APP-CLEAVING ENZYME, ISOFORM A-RELATED"/>
    <property type="match status" value="1"/>
</dbReference>
<dbReference type="PRINTS" id="PR00792">
    <property type="entry name" value="PEPSIN"/>
</dbReference>
<keyword evidence="4 9" id="KW-0378">Hydrolase</keyword>
<dbReference type="InterPro" id="IPR001461">
    <property type="entry name" value="Aspartic_peptidase_A1"/>
</dbReference>
<evidence type="ECO:0000256" key="3">
    <source>
        <dbReference type="ARBA" id="ARBA00022750"/>
    </source>
</evidence>
<feature type="active site" evidence="7">
    <location>
        <position position="285"/>
    </location>
</feature>
<evidence type="ECO:0000256" key="5">
    <source>
        <dbReference type="ARBA" id="ARBA00023157"/>
    </source>
</evidence>
<evidence type="ECO:0000256" key="4">
    <source>
        <dbReference type="ARBA" id="ARBA00022801"/>
    </source>
</evidence>
<dbReference type="InterPro" id="IPR033121">
    <property type="entry name" value="PEPTIDASE_A1"/>
</dbReference>
<dbReference type="InterPro" id="IPR021109">
    <property type="entry name" value="Peptidase_aspartic_dom_sf"/>
</dbReference>
<comment type="similarity">
    <text evidence="1 9">Belongs to the peptidase A1 family.</text>
</comment>
<proteinExistence type="inferred from homology"/>
<name>A0A7I4Y4J3_HAECO</name>
<feature type="signal peptide" evidence="10">
    <location>
        <begin position="1"/>
        <end position="18"/>
    </location>
</feature>
<sequence length="404" mass="43994">MREQFLFILPALCTTINALLRMPLLKSAHTHKSVDGKAVAEFLKHKYIEGYVFTSENATNATGISLPLNQSSNLAYYGIIHIGTPAQQFHVQFDTGSANLWVPCMGCDATDEACQKHRKFDCQKSSTCNATNNQFEVQYGSGIVQANIDHDIVCFGCPCSYCTNRSQGFGCATSEPGKFATEVYDGILGMAWKSDAVGNISPPLDQIFANKKTCPEALFAFYMAPSINDPSVAGELTICGMDPAHYKGTIAWVPLIAEYLWRIQLGPVYTRGMTLTTGGQEAIVDTGTELITAPMSVMQQIQNVTGAKVNSQGAYEIECSSISTLPAIIFTLDGQDFTLEGQDYVVQANQTCTLGFLGLELPPPIGPMWIIGDVFLRNFYTVFDHGNKRVGFATRASQECANSP</sequence>
<keyword evidence="3 9" id="KW-0064">Aspartyl protease</keyword>
<dbReference type="WBParaSite" id="HCON_00054910-00001">
    <property type="protein sequence ID" value="HCON_00054910-00001"/>
    <property type="gene ID" value="HCON_00054910"/>
</dbReference>
<evidence type="ECO:0000256" key="2">
    <source>
        <dbReference type="ARBA" id="ARBA00022670"/>
    </source>
</evidence>
<keyword evidence="12" id="KW-1185">Reference proteome</keyword>
<accession>A0A7I4Y4J3</accession>
<keyword evidence="5 8" id="KW-1015">Disulfide bond</keyword>
<evidence type="ECO:0000256" key="9">
    <source>
        <dbReference type="RuleBase" id="RU000454"/>
    </source>
</evidence>
<dbReference type="FunFam" id="2.40.70.10:FF:000002">
    <property type="entry name" value="Vacuolar aspartic proteinase"/>
    <property type="match status" value="1"/>
</dbReference>
<dbReference type="AlphaFoldDB" id="A0A7I4Y4J3"/>
<evidence type="ECO:0000313" key="12">
    <source>
        <dbReference type="Proteomes" id="UP000025227"/>
    </source>
</evidence>
<dbReference type="Gene3D" id="2.40.70.10">
    <property type="entry name" value="Acid Proteases"/>
    <property type="match status" value="2"/>
</dbReference>
<evidence type="ECO:0000256" key="7">
    <source>
        <dbReference type="PIRSR" id="PIRSR601461-1"/>
    </source>
</evidence>
<keyword evidence="6" id="KW-0325">Glycoprotein</keyword>
<evidence type="ECO:0000313" key="13">
    <source>
        <dbReference type="WBParaSite" id="HCON_00054910-00001"/>
    </source>
</evidence>
<organism evidence="12 13">
    <name type="scientific">Haemonchus contortus</name>
    <name type="common">Barber pole worm</name>
    <dbReference type="NCBI Taxonomy" id="6289"/>
    <lineage>
        <taxon>Eukaryota</taxon>
        <taxon>Metazoa</taxon>
        <taxon>Ecdysozoa</taxon>
        <taxon>Nematoda</taxon>
        <taxon>Chromadorea</taxon>
        <taxon>Rhabditida</taxon>
        <taxon>Rhabditina</taxon>
        <taxon>Rhabditomorpha</taxon>
        <taxon>Strongyloidea</taxon>
        <taxon>Trichostrongylidae</taxon>
        <taxon>Haemonchus</taxon>
    </lineage>
</organism>
<dbReference type="OMA" id="ASQECAN"/>
<dbReference type="Proteomes" id="UP000025227">
    <property type="component" value="Unplaced"/>
</dbReference>
<evidence type="ECO:0000256" key="8">
    <source>
        <dbReference type="PIRSR" id="PIRSR601461-2"/>
    </source>
</evidence>
<keyword evidence="10" id="KW-0732">Signal</keyword>
<feature type="domain" description="Peptidase A1" evidence="11">
    <location>
        <begin position="76"/>
        <end position="393"/>
    </location>
</feature>
<feature type="active site" evidence="7">
    <location>
        <position position="94"/>
    </location>
</feature>
<dbReference type="FunFam" id="2.40.70.10:FF:000008">
    <property type="entry name" value="Cathepsin D"/>
    <property type="match status" value="1"/>
</dbReference>
<dbReference type="PROSITE" id="PS51767">
    <property type="entry name" value="PEPTIDASE_A1"/>
    <property type="match status" value="1"/>
</dbReference>
<evidence type="ECO:0000256" key="10">
    <source>
        <dbReference type="SAM" id="SignalP"/>
    </source>
</evidence>
<feature type="chain" id="PRO_5029538866" evidence="10">
    <location>
        <begin position="19"/>
        <end position="404"/>
    </location>
</feature>
<keyword evidence="2 9" id="KW-0645">Protease</keyword>
<feature type="disulfide bond" evidence="8">
    <location>
        <begin position="107"/>
        <end position="114"/>
    </location>
</feature>
<reference evidence="13" key="1">
    <citation type="submission" date="2020-12" db="UniProtKB">
        <authorList>
            <consortium name="WormBaseParasite"/>
        </authorList>
    </citation>
    <scope>IDENTIFICATION</scope>
    <source>
        <strain evidence="13">MHco3</strain>
    </source>
</reference>
<dbReference type="InterPro" id="IPR001969">
    <property type="entry name" value="Aspartic_peptidase_AS"/>
</dbReference>
<evidence type="ECO:0000256" key="1">
    <source>
        <dbReference type="ARBA" id="ARBA00007447"/>
    </source>
</evidence>
<dbReference type="Pfam" id="PF00026">
    <property type="entry name" value="Asp"/>
    <property type="match status" value="1"/>
</dbReference>
<dbReference type="GO" id="GO:0006508">
    <property type="term" value="P:proteolysis"/>
    <property type="evidence" value="ECO:0007669"/>
    <property type="project" value="UniProtKB-KW"/>
</dbReference>
<dbReference type="GO" id="GO:0004190">
    <property type="term" value="F:aspartic-type endopeptidase activity"/>
    <property type="evidence" value="ECO:0007669"/>
    <property type="project" value="UniProtKB-KW"/>
</dbReference>
<dbReference type="SUPFAM" id="SSF50630">
    <property type="entry name" value="Acid proteases"/>
    <property type="match status" value="1"/>
</dbReference>
<dbReference type="GO" id="GO:0005764">
    <property type="term" value="C:lysosome"/>
    <property type="evidence" value="ECO:0007669"/>
    <property type="project" value="TreeGrafter"/>
</dbReference>